<feature type="binding site" evidence="2">
    <location>
        <position position="101"/>
    </location>
    <ligand>
        <name>Fe cation</name>
        <dbReference type="ChEBI" id="CHEBI:24875"/>
    </ligand>
</feature>
<sequence>MIKVYAAEDRHRTDLGWLVSRPSFQFGAYVDPDNTGFGVLRVFNDDFVAPGKGFGAHPHSDMEIVSVILKGAIRHEDNLGNIEITRVGEVQRITAGSGVIHAEYNPSETEELNLLQMWFMPRERGLAPSYETSRYDPAKLTNALHPIVTPTGSEEAASIQQDMTIYLGRLEAGREIAYRQESGRRLFLFVIEGSIQANGVRLGERDSARISDVADLTLSTPEAPAFVLLIDLP</sequence>
<dbReference type="PANTHER" id="PTHR43212:SF3">
    <property type="entry name" value="QUERCETIN 2,3-DIOXYGENASE"/>
    <property type="match status" value="1"/>
</dbReference>
<feature type="domain" description="Quercetin 2,3-dioxygenase C-terminal cupin" evidence="5">
    <location>
        <begin position="147"/>
        <end position="232"/>
    </location>
</feature>
<feature type="binding site" evidence="2">
    <location>
        <position position="57"/>
    </location>
    <ligand>
        <name>Fe cation</name>
        <dbReference type="ChEBI" id="CHEBI:24875"/>
    </ligand>
</feature>
<comment type="cofactor">
    <cofactor evidence="2">
        <name>Fe cation</name>
        <dbReference type="ChEBI" id="CHEBI:24875"/>
    </cofactor>
    <text evidence="2">Binds 1 Fe cation per subunit.</text>
</comment>
<feature type="domain" description="Pirin N-terminal" evidence="4">
    <location>
        <begin position="10"/>
        <end position="118"/>
    </location>
</feature>
<evidence type="ECO:0000256" key="2">
    <source>
        <dbReference type="PIRSR" id="PIRSR006232-1"/>
    </source>
</evidence>
<dbReference type="InterPro" id="IPR011051">
    <property type="entry name" value="RmlC_Cupin_sf"/>
</dbReference>
<protein>
    <submittedName>
        <fullName evidence="6">Pirin family protein</fullName>
    </submittedName>
</protein>
<feature type="binding site" evidence="2">
    <location>
        <position position="103"/>
    </location>
    <ligand>
        <name>Fe cation</name>
        <dbReference type="ChEBI" id="CHEBI:24875"/>
    </ligand>
</feature>
<dbReference type="EMBL" id="JACJVR010000107">
    <property type="protein sequence ID" value="MBB6694937.1"/>
    <property type="molecule type" value="Genomic_DNA"/>
</dbReference>
<comment type="caution">
    <text evidence="6">The sequence shown here is derived from an EMBL/GenBank/DDBJ whole genome shotgun (WGS) entry which is preliminary data.</text>
</comment>
<evidence type="ECO:0000313" key="7">
    <source>
        <dbReference type="Proteomes" id="UP000553776"/>
    </source>
</evidence>
<dbReference type="InterPro" id="IPR003829">
    <property type="entry name" value="Pirin_N_dom"/>
</dbReference>
<proteinExistence type="inferred from homology"/>
<keyword evidence="2" id="KW-0408">Iron</keyword>
<reference evidence="6 7" key="1">
    <citation type="submission" date="2020-08" db="EMBL/GenBank/DDBJ databases">
        <title>Cohnella phylogeny.</title>
        <authorList>
            <person name="Dunlap C."/>
        </authorList>
    </citation>
    <scope>NUCLEOTIDE SEQUENCE [LARGE SCALE GENOMIC DNA]</scope>
    <source>
        <strain evidence="6 7">DSM 25239</strain>
    </source>
</reference>
<dbReference type="CDD" id="cd02910">
    <property type="entry name" value="cupin_Yhhw_N"/>
    <property type="match status" value="1"/>
</dbReference>
<dbReference type="InterPro" id="IPR012093">
    <property type="entry name" value="Pirin"/>
</dbReference>
<name>A0A841U2H1_9BACL</name>
<evidence type="ECO:0000313" key="6">
    <source>
        <dbReference type="EMBL" id="MBB6694937.1"/>
    </source>
</evidence>
<evidence type="ECO:0000259" key="5">
    <source>
        <dbReference type="Pfam" id="PF17954"/>
    </source>
</evidence>
<feature type="binding site" evidence="2">
    <location>
        <position position="59"/>
    </location>
    <ligand>
        <name>Fe cation</name>
        <dbReference type="ChEBI" id="CHEBI:24875"/>
    </ligand>
</feature>
<dbReference type="InterPro" id="IPR041602">
    <property type="entry name" value="Quercetinase_C"/>
</dbReference>
<dbReference type="RefSeq" id="WP_185138900.1">
    <property type="nucleotide sequence ID" value="NZ_BORM01000007.1"/>
</dbReference>
<gene>
    <name evidence="6" type="ORF">H7B90_26420</name>
</gene>
<dbReference type="Gene3D" id="2.60.120.10">
    <property type="entry name" value="Jelly Rolls"/>
    <property type="match status" value="2"/>
</dbReference>
<organism evidence="6 7">
    <name type="scientific">Cohnella xylanilytica</name>
    <dbReference type="NCBI Taxonomy" id="557555"/>
    <lineage>
        <taxon>Bacteria</taxon>
        <taxon>Bacillati</taxon>
        <taxon>Bacillota</taxon>
        <taxon>Bacilli</taxon>
        <taxon>Bacillales</taxon>
        <taxon>Paenibacillaceae</taxon>
        <taxon>Cohnella</taxon>
    </lineage>
</organism>
<evidence type="ECO:0000256" key="1">
    <source>
        <dbReference type="ARBA" id="ARBA00008416"/>
    </source>
</evidence>
<dbReference type="Pfam" id="PF17954">
    <property type="entry name" value="Pirin_C_2"/>
    <property type="match status" value="1"/>
</dbReference>
<dbReference type="Pfam" id="PF02678">
    <property type="entry name" value="Pirin"/>
    <property type="match status" value="1"/>
</dbReference>
<keyword evidence="2" id="KW-0479">Metal-binding</keyword>
<dbReference type="AlphaFoldDB" id="A0A841U2H1"/>
<dbReference type="PANTHER" id="PTHR43212">
    <property type="entry name" value="QUERCETIN 2,3-DIOXYGENASE"/>
    <property type="match status" value="1"/>
</dbReference>
<dbReference type="Proteomes" id="UP000553776">
    <property type="component" value="Unassembled WGS sequence"/>
</dbReference>
<dbReference type="InterPro" id="IPR014710">
    <property type="entry name" value="RmlC-like_jellyroll"/>
</dbReference>
<evidence type="ECO:0000256" key="3">
    <source>
        <dbReference type="RuleBase" id="RU003457"/>
    </source>
</evidence>
<keyword evidence="7" id="KW-1185">Reference proteome</keyword>
<evidence type="ECO:0000259" key="4">
    <source>
        <dbReference type="Pfam" id="PF02678"/>
    </source>
</evidence>
<dbReference type="PIRSF" id="PIRSF006232">
    <property type="entry name" value="Pirin"/>
    <property type="match status" value="1"/>
</dbReference>
<comment type="similarity">
    <text evidence="1 3">Belongs to the pirin family.</text>
</comment>
<accession>A0A841U2H1</accession>
<dbReference type="SUPFAM" id="SSF51182">
    <property type="entry name" value="RmlC-like cupins"/>
    <property type="match status" value="1"/>
</dbReference>
<dbReference type="GO" id="GO:0046872">
    <property type="term" value="F:metal ion binding"/>
    <property type="evidence" value="ECO:0007669"/>
    <property type="project" value="UniProtKB-KW"/>
</dbReference>